<protein>
    <submittedName>
        <fullName evidence="1">Uncharacterized protein</fullName>
    </submittedName>
</protein>
<sequence>METVAATITGGRRSARRTNIAFISRSFYFYFTQQGERHPLSLYHAIFEFLLPVLLNFLKLKYQGLDSTPFQTHPKAMFTSIASLLLYSLAYDYELSLYSIHSQTRPAYANVLVHGAVVLGSLSLVSLASVISPEPIRPVLFLLFSAGLMVNFRLVQVLWNYIQGRMRGNLVHDLNTQQRRIGGPLINPRSSVAHRYIRREGVLPV</sequence>
<dbReference type="EMBL" id="CM037162">
    <property type="protein sequence ID" value="KAH7863157.1"/>
    <property type="molecule type" value="Genomic_DNA"/>
</dbReference>
<dbReference type="Proteomes" id="UP000828048">
    <property type="component" value="Chromosome 12"/>
</dbReference>
<gene>
    <name evidence="1" type="ORF">Vadar_014060</name>
</gene>
<organism evidence="1 2">
    <name type="scientific">Vaccinium darrowii</name>
    <dbReference type="NCBI Taxonomy" id="229202"/>
    <lineage>
        <taxon>Eukaryota</taxon>
        <taxon>Viridiplantae</taxon>
        <taxon>Streptophyta</taxon>
        <taxon>Embryophyta</taxon>
        <taxon>Tracheophyta</taxon>
        <taxon>Spermatophyta</taxon>
        <taxon>Magnoliopsida</taxon>
        <taxon>eudicotyledons</taxon>
        <taxon>Gunneridae</taxon>
        <taxon>Pentapetalae</taxon>
        <taxon>asterids</taxon>
        <taxon>Ericales</taxon>
        <taxon>Ericaceae</taxon>
        <taxon>Vaccinioideae</taxon>
        <taxon>Vaccinieae</taxon>
        <taxon>Vaccinium</taxon>
    </lineage>
</organism>
<evidence type="ECO:0000313" key="2">
    <source>
        <dbReference type="Proteomes" id="UP000828048"/>
    </source>
</evidence>
<evidence type="ECO:0000313" key="1">
    <source>
        <dbReference type="EMBL" id="KAH7863157.1"/>
    </source>
</evidence>
<comment type="caution">
    <text evidence="1">The sequence shown here is derived from an EMBL/GenBank/DDBJ whole genome shotgun (WGS) entry which is preliminary data.</text>
</comment>
<accession>A0ACB7ZDQ4</accession>
<name>A0ACB7ZDQ4_9ERIC</name>
<keyword evidence="2" id="KW-1185">Reference proteome</keyword>
<proteinExistence type="predicted"/>
<reference evidence="1 2" key="1">
    <citation type="journal article" date="2021" name="Hortic Res">
        <title>High-quality reference genome and annotation aids understanding of berry development for evergreen blueberry (Vaccinium darrowii).</title>
        <authorList>
            <person name="Yu J."/>
            <person name="Hulse-Kemp A.M."/>
            <person name="Babiker E."/>
            <person name="Staton M."/>
        </authorList>
    </citation>
    <scope>NUCLEOTIDE SEQUENCE [LARGE SCALE GENOMIC DNA]</scope>
    <source>
        <strain evidence="2">cv. NJ 8807/NJ 8810</strain>
        <tissue evidence="1">Young leaf</tissue>
    </source>
</reference>